<evidence type="ECO:0000256" key="1">
    <source>
        <dbReference type="ARBA" id="ARBA00022729"/>
    </source>
</evidence>
<protein>
    <submittedName>
        <fullName evidence="3">PHB depolymerase family esterase</fullName>
    </submittedName>
</protein>
<dbReference type="Proteomes" id="UP001404104">
    <property type="component" value="Unassembled WGS sequence"/>
</dbReference>
<dbReference type="SUPFAM" id="SSF53474">
    <property type="entry name" value="alpha/beta-Hydrolases"/>
    <property type="match status" value="2"/>
</dbReference>
<name>A0ABU9XQA5_9SPHN</name>
<evidence type="ECO:0000313" key="4">
    <source>
        <dbReference type="Proteomes" id="UP001404104"/>
    </source>
</evidence>
<keyword evidence="1" id="KW-0732">Signal</keyword>
<organism evidence="3 4">
    <name type="scientific">Sphingomonas qilianensis</name>
    <dbReference type="NCBI Taxonomy" id="1736690"/>
    <lineage>
        <taxon>Bacteria</taxon>
        <taxon>Pseudomonadati</taxon>
        <taxon>Pseudomonadota</taxon>
        <taxon>Alphaproteobacteria</taxon>
        <taxon>Sphingomonadales</taxon>
        <taxon>Sphingomonadaceae</taxon>
        <taxon>Sphingomonas</taxon>
    </lineage>
</organism>
<dbReference type="Pfam" id="PF10503">
    <property type="entry name" value="Esterase_PHB"/>
    <property type="match status" value="1"/>
</dbReference>
<accession>A0ABU9XQA5</accession>
<sequence>MARISETLAELAAARLPGGAGATRESDALQPLTPTGRNPGALGAWMYVPADLPPGAPLVVVLHGCTQTAAGFDYGTGWSTLAERAGFALLFPEQRRGNNMNLCFNWFQSADIARLGGEAESIAELTEQMIATHDLDAARVFVTGLSAGGAMTAVMLATYPDLFAAGAIIGGLPYDCANGVSEAMARMAGRFAAGGDTAAVMRAAPGTRRPRVSIWHGSADHTVVIGNLDRLAAQWRGAHDLGDAPGMIAKGAGWTQESWISGGETLVETWRITGMGHGVPIDPEGAEQLGAVGPYMLAAGIDSTAMIAKSWGLLPAKAARVAPATKPSAKILPPKRLAPRHAKPAAAPKAAAKPIAGIQGVIENALRAAGLMK</sequence>
<keyword evidence="2" id="KW-0378">Hydrolase</keyword>
<dbReference type="EMBL" id="JBDIMF010000001">
    <property type="protein sequence ID" value="MEN2786013.1"/>
    <property type="molecule type" value="Genomic_DNA"/>
</dbReference>
<dbReference type="PANTHER" id="PTHR43037">
    <property type="entry name" value="UNNAMED PRODUCT-RELATED"/>
    <property type="match status" value="1"/>
</dbReference>
<dbReference type="NCBIfam" id="TIGR01840">
    <property type="entry name" value="esterase_phb"/>
    <property type="match status" value="1"/>
</dbReference>
<dbReference type="RefSeq" id="WP_345863695.1">
    <property type="nucleotide sequence ID" value="NZ_JBDIMF010000001.1"/>
</dbReference>
<dbReference type="InterPro" id="IPR029058">
    <property type="entry name" value="AB_hydrolase_fold"/>
</dbReference>
<reference evidence="3 4" key="1">
    <citation type="submission" date="2024-05" db="EMBL/GenBank/DDBJ databases">
        <authorList>
            <person name="Liu Q."/>
            <person name="Xin Y.-H."/>
        </authorList>
    </citation>
    <scope>NUCLEOTIDE SEQUENCE [LARGE SCALE GENOMIC DNA]</scope>
    <source>
        <strain evidence="3 4">CGMCC 1.15349</strain>
    </source>
</reference>
<dbReference type="InterPro" id="IPR010126">
    <property type="entry name" value="Esterase_phb"/>
</dbReference>
<comment type="caution">
    <text evidence="3">The sequence shown here is derived from an EMBL/GenBank/DDBJ whole genome shotgun (WGS) entry which is preliminary data.</text>
</comment>
<gene>
    <name evidence="3" type="ORF">ABC969_06195</name>
</gene>
<keyword evidence="4" id="KW-1185">Reference proteome</keyword>
<dbReference type="InterPro" id="IPR050955">
    <property type="entry name" value="Plant_Biomass_Hydrol_Est"/>
</dbReference>
<dbReference type="PANTHER" id="PTHR43037:SF1">
    <property type="entry name" value="BLL1128 PROTEIN"/>
    <property type="match status" value="1"/>
</dbReference>
<evidence type="ECO:0000313" key="3">
    <source>
        <dbReference type="EMBL" id="MEN2786013.1"/>
    </source>
</evidence>
<proteinExistence type="predicted"/>
<dbReference type="Gene3D" id="3.40.50.1820">
    <property type="entry name" value="alpha/beta hydrolase"/>
    <property type="match status" value="1"/>
</dbReference>
<evidence type="ECO:0000256" key="2">
    <source>
        <dbReference type="ARBA" id="ARBA00022801"/>
    </source>
</evidence>